<gene>
    <name evidence="5" type="ORF">MYP_3649</name>
</gene>
<dbReference type="InterPro" id="IPR019734">
    <property type="entry name" value="TPR_rpt"/>
</dbReference>
<organism evidence="5 6">
    <name type="scientific">Sporocytophaga myxococcoides</name>
    <dbReference type="NCBI Taxonomy" id="153721"/>
    <lineage>
        <taxon>Bacteria</taxon>
        <taxon>Pseudomonadati</taxon>
        <taxon>Bacteroidota</taxon>
        <taxon>Cytophagia</taxon>
        <taxon>Cytophagales</taxon>
        <taxon>Cytophagaceae</taxon>
        <taxon>Sporocytophaga</taxon>
    </lineage>
</organism>
<accession>A0A098LHJ9</accession>
<dbReference type="eggNOG" id="COG2972">
    <property type="taxonomic scope" value="Bacteria"/>
</dbReference>
<dbReference type="EMBL" id="BBLT01000008">
    <property type="protein sequence ID" value="GAL86420.1"/>
    <property type="molecule type" value="Genomic_DNA"/>
</dbReference>
<dbReference type="RefSeq" id="WP_052430315.1">
    <property type="nucleotide sequence ID" value="NZ_BBLT01000008.1"/>
</dbReference>
<keyword evidence="2" id="KW-0812">Transmembrane</keyword>
<keyword evidence="6" id="KW-1185">Reference proteome</keyword>
<dbReference type="STRING" id="153721.MYP_3649"/>
<evidence type="ECO:0000256" key="1">
    <source>
        <dbReference type="SAM" id="Coils"/>
    </source>
</evidence>
<dbReference type="InterPro" id="IPR036890">
    <property type="entry name" value="HATPase_C_sf"/>
</dbReference>
<name>A0A098LHJ9_9BACT</name>
<dbReference type="Proteomes" id="UP000030185">
    <property type="component" value="Unassembled WGS sequence"/>
</dbReference>
<dbReference type="GO" id="GO:0000155">
    <property type="term" value="F:phosphorelay sensor kinase activity"/>
    <property type="evidence" value="ECO:0007669"/>
    <property type="project" value="InterPro"/>
</dbReference>
<dbReference type="AlphaFoldDB" id="A0A098LHJ9"/>
<feature type="chain" id="PRO_5001944659" description="Signal transduction histidine kinase internal region domain-containing protein" evidence="3">
    <location>
        <begin position="24"/>
        <end position="770"/>
    </location>
</feature>
<dbReference type="InterPro" id="IPR011990">
    <property type="entry name" value="TPR-like_helical_dom_sf"/>
</dbReference>
<feature type="coiled-coil region" evidence="1">
    <location>
        <begin position="458"/>
        <end position="513"/>
    </location>
</feature>
<dbReference type="OrthoDB" id="6190788at2"/>
<dbReference type="PROSITE" id="PS51257">
    <property type="entry name" value="PROKAR_LIPOPROTEIN"/>
    <property type="match status" value="1"/>
</dbReference>
<evidence type="ECO:0000313" key="5">
    <source>
        <dbReference type="EMBL" id="GAL86420.1"/>
    </source>
</evidence>
<sequence length="770" mass="88971">MRSVFLKCYWVFCFAIACNVSFAQNVFEKQLLLDAQKDLQERKFALALDKARIVYDNAVAKEDTLLKGESSFVIGKVFQKNGSYLVALEYLFTSLKIFDKNSRRKSEVLKALGDLYYDWGGYKKGLEYYKLADSTSIDPEFRKYIKEAEGDIYAHLNQADQALVEYDQAITLSSFKDIIFLQKIYKKKSDIFFKRHDYDNALLMEFKQFDLVTNGTDQHNKATILNNIGYLFNFKSDYEKALVYFKQSKNTSIETGDTDSLYITLINIGAIYNIKKNLDSSLMALNEALKLVSLDKNKEKEATVRNYLAATLLEFKKYSEASENNRIAIDLIKSSNNLSLLAQCYYMRSKIMEQKGKTKEQKYYYDQYKKLNDSLNLISTLFQHRQAEVDSLISTKESKIQQLLLNKEIDNLVLKQYKLLSEQREKDIVLLAQQNSLQKMALKNEMLNKERVSRMWLLTQKELENERKAHEISELQKSRSEQDLLTQKTAAKLNKLAKENLQNELDIEKQRTELNKSAQERLWIIVGFSGGLALIVLAFGYYSQRKNARESKLKFANLEIQQRLLRSQMNPHFLFNSLNSIQGFINSNDSDKANRFLACYARLMRSILENTSKEMVSLHSELEALKSYIELEQMRLGNSFTYQIEVKDIESDMVGIPPMLIQPYVENSIMHGLRHKANGGELKISIFPSEGSLNCYIYDNGIGREASRIINESRSKDYKSVAMNLTRDRLELLNAKDNSNMEVGIKDEFNSDGNPSGTTVMLKLQLLEYV</sequence>
<keyword evidence="2" id="KW-0472">Membrane</keyword>
<dbReference type="PANTHER" id="PTHR34220:SF7">
    <property type="entry name" value="SENSOR HISTIDINE KINASE YPDA"/>
    <property type="match status" value="1"/>
</dbReference>
<feature type="signal peptide" evidence="3">
    <location>
        <begin position="1"/>
        <end position="23"/>
    </location>
</feature>
<dbReference type="Pfam" id="PF06580">
    <property type="entry name" value="His_kinase"/>
    <property type="match status" value="1"/>
</dbReference>
<keyword evidence="3" id="KW-0732">Signal</keyword>
<evidence type="ECO:0000259" key="4">
    <source>
        <dbReference type="Pfam" id="PF06580"/>
    </source>
</evidence>
<dbReference type="InterPro" id="IPR010559">
    <property type="entry name" value="Sig_transdc_His_kin_internal"/>
</dbReference>
<dbReference type="Gene3D" id="3.30.565.10">
    <property type="entry name" value="Histidine kinase-like ATPase, C-terminal domain"/>
    <property type="match status" value="1"/>
</dbReference>
<comment type="caution">
    <text evidence="5">The sequence shown here is derived from an EMBL/GenBank/DDBJ whole genome shotgun (WGS) entry which is preliminary data.</text>
</comment>
<proteinExistence type="predicted"/>
<dbReference type="SMART" id="SM00028">
    <property type="entry name" value="TPR"/>
    <property type="match status" value="5"/>
</dbReference>
<evidence type="ECO:0000256" key="2">
    <source>
        <dbReference type="SAM" id="Phobius"/>
    </source>
</evidence>
<dbReference type="GO" id="GO:0016020">
    <property type="term" value="C:membrane"/>
    <property type="evidence" value="ECO:0007669"/>
    <property type="project" value="InterPro"/>
</dbReference>
<evidence type="ECO:0000313" key="6">
    <source>
        <dbReference type="Proteomes" id="UP000030185"/>
    </source>
</evidence>
<keyword evidence="1" id="KW-0175">Coiled coil</keyword>
<feature type="domain" description="Signal transduction histidine kinase internal region" evidence="4">
    <location>
        <begin position="561"/>
        <end position="640"/>
    </location>
</feature>
<dbReference type="SUPFAM" id="SSF48452">
    <property type="entry name" value="TPR-like"/>
    <property type="match status" value="2"/>
</dbReference>
<dbReference type="InterPro" id="IPR050640">
    <property type="entry name" value="Bact_2-comp_sensor_kinase"/>
</dbReference>
<feature type="transmembrane region" description="Helical" evidence="2">
    <location>
        <begin position="522"/>
        <end position="542"/>
    </location>
</feature>
<dbReference type="PANTHER" id="PTHR34220">
    <property type="entry name" value="SENSOR HISTIDINE KINASE YPDA"/>
    <property type="match status" value="1"/>
</dbReference>
<evidence type="ECO:0000256" key="3">
    <source>
        <dbReference type="SAM" id="SignalP"/>
    </source>
</evidence>
<keyword evidence="2" id="KW-1133">Transmembrane helix</keyword>
<protein>
    <recommendedName>
        <fullName evidence="4">Signal transduction histidine kinase internal region domain-containing protein</fullName>
    </recommendedName>
</protein>
<dbReference type="SUPFAM" id="SSF55874">
    <property type="entry name" value="ATPase domain of HSP90 chaperone/DNA topoisomerase II/histidine kinase"/>
    <property type="match status" value="1"/>
</dbReference>
<dbReference type="Gene3D" id="1.25.40.10">
    <property type="entry name" value="Tetratricopeptide repeat domain"/>
    <property type="match status" value="2"/>
</dbReference>
<reference evidence="5 6" key="1">
    <citation type="submission" date="2014-09" db="EMBL/GenBank/DDBJ databases">
        <title>Sporocytophaga myxococcoides PG-01 genome sequencing.</title>
        <authorList>
            <person name="Liu L."/>
            <person name="Gao P.J."/>
            <person name="Chen G.J."/>
            <person name="Wang L.S."/>
        </authorList>
    </citation>
    <scope>NUCLEOTIDE SEQUENCE [LARGE SCALE GENOMIC DNA]</scope>
    <source>
        <strain evidence="5 6">PG-01</strain>
    </source>
</reference>